<dbReference type="Proteomes" id="UP001171620">
    <property type="component" value="Unassembled WGS sequence"/>
</dbReference>
<proteinExistence type="predicted"/>
<dbReference type="EMBL" id="JAUJRV010000045">
    <property type="protein sequence ID" value="MDN7799356.1"/>
    <property type="molecule type" value="Genomic_DNA"/>
</dbReference>
<sequence>MTAKRKPRTPNEKSVVALEVFLGKIIGNPRAYLGDTHLLSALKRQGRLAKYSNVEHGITATSRSTVERLAAAVLDGGFEGLNSLREAALAAVEEETRTSLKSRNRTKARLSEDLTAANFAHVQAMVDLWHVTTAFHEALKAGRRLANRSRNPAMVELWDKEEERLLAMFDLANRPAVEIGSATESWLVQLRQL</sequence>
<protein>
    <submittedName>
        <fullName evidence="1">Uncharacterized protein</fullName>
    </submittedName>
</protein>
<name>A0AAW7T9A4_BURVI</name>
<comment type="caution">
    <text evidence="1">The sequence shown here is derived from an EMBL/GenBank/DDBJ whole genome shotgun (WGS) entry which is preliminary data.</text>
</comment>
<dbReference type="RefSeq" id="WP_301788915.1">
    <property type="nucleotide sequence ID" value="NZ_JAUJRV010000045.1"/>
</dbReference>
<reference evidence="1" key="1">
    <citation type="submission" date="2023-07" db="EMBL/GenBank/DDBJ databases">
        <title>A collection of bacterial strains from the Burkholderia cepacia Research Laboratory and Repository.</title>
        <authorList>
            <person name="Lipuma J."/>
            <person name="Spilker T."/>
            <person name="Caverly L."/>
        </authorList>
    </citation>
    <scope>NUCLEOTIDE SEQUENCE</scope>
    <source>
        <strain evidence="1">AU44268</strain>
    </source>
</reference>
<evidence type="ECO:0000313" key="2">
    <source>
        <dbReference type="Proteomes" id="UP001171620"/>
    </source>
</evidence>
<dbReference type="AlphaFoldDB" id="A0AAW7T9A4"/>
<organism evidence="1 2">
    <name type="scientific">Burkholderia vietnamiensis</name>
    <dbReference type="NCBI Taxonomy" id="60552"/>
    <lineage>
        <taxon>Bacteria</taxon>
        <taxon>Pseudomonadati</taxon>
        <taxon>Pseudomonadota</taxon>
        <taxon>Betaproteobacteria</taxon>
        <taxon>Burkholderiales</taxon>
        <taxon>Burkholderiaceae</taxon>
        <taxon>Burkholderia</taxon>
        <taxon>Burkholderia cepacia complex</taxon>
    </lineage>
</organism>
<accession>A0AAW7T9A4</accession>
<evidence type="ECO:0000313" key="1">
    <source>
        <dbReference type="EMBL" id="MDN7799356.1"/>
    </source>
</evidence>
<gene>
    <name evidence="1" type="ORF">QZM33_30930</name>
</gene>